<dbReference type="Pfam" id="PF00930">
    <property type="entry name" value="DPPIV_N"/>
    <property type="match status" value="1"/>
</dbReference>
<dbReference type="InterPro" id="IPR050278">
    <property type="entry name" value="Serine_Prot_S9B/DPPIV"/>
</dbReference>
<dbReference type="GO" id="GO:0006508">
    <property type="term" value="P:proteolysis"/>
    <property type="evidence" value="ECO:0007669"/>
    <property type="project" value="InterPro"/>
</dbReference>
<dbReference type="PANTHER" id="PTHR11731:SF200">
    <property type="entry name" value="DIPEPTIDYL PEPTIDASE 10, ISOFORM B"/>
    <property type="match status" value="1"/>
</dbReference>
<comment type="caution">
    <text evidence="5">The sequence shown here is derived from an EMBL/GenBank/DDBJ whole genome shotgun (WGS) entry which is preliminary data.</text>
</comment>
<name>A0A016SDQ7_9BILA</name>
<accession>A0A016SDQ7</accession>
<proteinExistence type="predicted"/>
<dbReference type="GO" id="GO:0008236">
    <property type="term" value="F:serine-type peptidase activity"/>
    <property type="evidence" value="ECO:0007669"/>
    <property type="project" value="UniProtKB-KW"/>
</dbReference>
<dbReference type="GO" id="GO:0008239">
    <property type="term" value="F:dipeptidyl-peptidase activity"/>
    <property type="evidence" value="ECO:0007669"/>
    <property type="project" value="TreeGrafter"/>
</dbReference>
<evidence type="ECO:0000256" key="3">
    <source>
        <dbReference type="ARBA" id="ARBA00023180"/>
    </source>
</evidence>
<dbReference type="STRING" id="53326.A0A016SDQ7"/>
<evidence type="ECO:0000256" key="2">
    <source>
        <dbReference type="ARBA" id="ARBA00022825"/>
    </source>
</evidence>
<dbReference type="AlphaFoldDB" id="A0A016SDQ7"/>
<keyword evidence="1" id="KW-0378">Hydrolase</keyword>
<dbReference type="Gene3D" id="2.140.10.30">
    <property type="entry name" value="Dipeptidylpeptidase IV, N-terminal domain"/>
    <property type="match status" value="1"/>
</dbReference>
<reference evidence="6" key="1">
    <citation type="journal article" date="2015" name="Nat. Genet.">
        <title>The genome and transcriptome of the zoonotic hookworm Ancylostoma ceylanicum identify infection-specific gene families.</title>
        <authorList>
            <person name="Schwarz E.M."/>
            <person name="Hu Y."/>
            <person name="Antoshechkin I."/>
            <person name="Miller M.M."/>
            <person name="Sternberg P.W."/>
            <person name="Aroian R.V."/>
        </authorList>
    </citation>
    <scope>NUCLEOTIDE SEQUENCE</scope>
    <source>
        <strain evidence="6">HY135</strain>
    </source>
</reference>
<organism evidence="5 6">
    <name type="scientific">Ancylostoma ceylanicum</name>
    <dbReference type="NCBI Taxonomy" id="53326"/>
    <lineage>
        <taxon>Eukaryota</taxon>
        <taxon>Metazoa</taxon>
        <taxon>Ecdysozoa</taxon>
        <taxon>Nematoda</taxon>
        <taxon>Chromadorea</taxon>
        <taxon>Rhabditida</taxon>
        <taxon>Rhabditina</taxon>
        <taxon>Rhabditomorpha</taxon>
        <taxon>Strongyloidea</taxon>
        <taxon>Ancylostomatidae</taxon>
        <taxon>Ancylostomatinae</taxon>
        <taxon>Ancylostoma</taxon>
    </lineage>
</organism>
<evidence type="ECO:0000256" key="1">
    <source>
        <dbReference type="ARBA" id="ARBA00022438"/>
    </source>
</evidence>
<dbReference type="SUPFAM" id="SSF82171">
    <property type="entry name" value="DPP6 N-terminal domain-like"/>
    <property type="match status" value="1"/>
</dbReference>
<keyword evidence="1" id="KW-0031">Aminopeptidase</keyword>
<feature type="domain" description="Dipeptidylpeptidase IV N-terminal" evidence="4">
    <location>
        <begin position="29"/>
        <end position="89"/>
    </location>
</feature>
<evidence type="ECO:0000259" key="4">
    <source>
        <dbReference type="Pfam" id="PF00930"/>
    </source>
</evidence>
<keyword evidence="1" id="KW-0645">Protease</keyword>
<dbReference type="GO" id="GO:0004177">
    <property type="term" value="F:aminopeptidase activity"/>
    <property type="evidence" value="ECO:0007669"/>
    <property type="project" value="UniProtKB-KW"/>
</dbReference>
<dbReference type="GO" id="GO:0005886">
    <property type="term" value="C:plasma membrane"/>
    <property type="evidence" value="ECO:0007669"/>
    <property type="project" value="TreeGrafter"/>
</dbReference>
<dbReference type="OrthoDB" id="5858598at2759"/>
<dbReference type="InterPro" id="IPR002469">
    <property type="entry name" value="Peptidase_S9B_N"/>
</dbReference>
<dbReference type="PANTHER" id="PTHR11731">
    <property type="entry name" value="PROTEASE FAMILY S9B,C DIPEPTIDYL-PEPTIDASE IV-RELATED"/>
    <property type="match status" value="1"/>
</dbReference>
<keyword evidence="6" id="KW-1185">Reference proteome</keyword>
<keyword evidence="3" id="KW-0325">Glycoprotein</keyword>
<gene>
    <name evidence="5" type="primary">Acey_s0246.g6</name>
    <name evidence="5" type="ORF">Y032_0246g6</name>
</gene>
<sequence>MEGLLAPARYTRLSTKGIKVIELIGLCNYCYFTASAPSPTNRHLYVTKGSPTTSDAWSCLTCAFSNCTYQSNEVSPDFKHILTSCEGPAPEHYYLSRISQRKLENTVEILRNDKYDPAATMLPLVISETFPLKQGYEARVKILLPPGQQSRYGTRSLPVLVHV</sequence>
<dbReference type="EMBL" id="JARK01001582">
    <property type="protein sequence ID" value="EYB88497.1"/>
    <property type="molecule type" value="Genomic_DNA"/>
</dbReference>
<dbReference type="Proteomes" id="UP000024635">
    <property type="component" value="Unassembled WGS sequence"/>
</dbReference>
<evidence type="ECO:0000313" key="6">
    <source>
        <dbReference type="Proteomes" id="UP000024635"/>
    </source>
</evidence>
<protein>
    <recommendedName>
        <fullName evidence="4">Dipeptidylpeptidase IV N-terminal domain-containing protein</fullName>
    </recommendedName>
</protein>
<keyword evidence="2" id="KW-0720">Serine protease</keyword>
<evidence type="ECO:0000313" key="5">
    <source>
        <dbReference type="EMBL" id="EYB88497.1"/>
    </source>
</evidence>